<dbReference type="Proteomes" id="UP000738431">
    <property type="component" value="Chromosome"/>
</dbReference>
<proteinExistence type="predicted"/>
<evidence type="ECO:0000259" key="1">
    <source>
        <dbReference type="Pfam" id="PF20434"/>
    </source>
</evidence>
<keyword evidence="2" id="KW-0378">Hydrolase</keyword>
<dbReference type="InterPro" id="IPR029058">
    <property type="entry name" value="AB_hydrolase_fold"/>
</dbReference>
<gene>
    <name evidence="2" type="ORF">K1X11_010810</name>
</gene>
<evidence type="ECO:0000313" key="3">
    <source>
        <dbReference type="Proteomes" id="UP000738431"/>
    </source>
</evidence>
<dbReference type="EMBL" id="CP139781">
    <property type="protein sequence ID" value="WRQ89897.1"/>
    <property type="molecule type" value="Genomic_DNA"/>
</dbReference>
<sequence length="375" mass="40026">MRVPTLFRRPALLSVLLIVLVSWIAAAESLPPLPAPQDVPQPGPQTDGPYQPTAIVPGGVVVTLYPPDSPYLNAERIHEAETYGSYSPPHLGYIVNIHNPSIEFHAAKGALNTGTAVILAAGGGHNTLGVAGEGADVVPFFTRRGISAIILRNRLRSDGYEPKTDGVYDLQQAIKVVRAYAGEWGIDPHRIGVVGFSAGAELVAGASLFYEAFDVAGAEAGGPLAAVSSRPDFAGLVYPGPSPFFNGGTAEIPRDAPPSFITSPGWGDWIHALWATEYFTALLNDGVPNVEMHIYARGVHPGDRGQEGQAPATAGISSRDGVGFGSWEERFVHWLDDLGFMTKGGGETRAAMDVKVQLDRESPYDVLQRRLAERR</sequence>
<reference evidence="2 3" key="1">
    <citation type="submission" date="2023-12" db="EMBL/GenBank/DDBJ databases">
        <title>Description of an unclassified Opitutus bacterium of Verrucomicrobiota.</title>
        <authorList>
            <person name="Zhang D.-F."/>
        </authorList>
    </citation>
    <scope>NUCLEOTIDE SEQUENCE [LARGE SCALE GENOMIC DNA]</scope>
    <source>
        <strain evidence="2 3">WL0086</strain>
    </source>
</reference>
<dbReference type="Pfam" id="PF20434">
    <property type="entry name" value="BD-FAE"/>
    <property type="match status" value="1"/>
</dbReference>
<dbReference type="Gene3D" id="3.40.50.1820">
    <property type="entry name" value="alpha/beta hydrolase"/>
    <property type="match status" value="1"/>
</dbReference>
<name>A0ABZ1CEQ6_9BACT</name>
<evidence type="ECO:0000313" key="2">
    <source>
        <dbReference type="EMBL" id="WRQ89897.1"/>
    </source>
</evidence>
<dbReference type="RefSeq" id="WP_221032354.1">
    <property type="nucleotide sequence ID" value="NZ_CP139781.1"/>
</dbReference>
<accession>A0ABZ1CEQ6</accession>
<organism evidence="2 3">
    <name type="scientific">Actomonas aquatica</name>
    <dbReference type="NCBI Taxonomy" id="2866162"/>
    <lineage>
        <taxon>Bacteria</taxon>
        <taxon>Pseudomonadati</taxon>
        <taxon>Verrucomicrobiota</taxon>
        <taxon>Opitutia</taxon>
        <taxon>Opitutales</taxon>
        <taxon>Opitutaceae</taxon>
        <taxon>Actomonas</taxon>
    </lineage>
</organism>
<dbReference type="SUPFAM" id="SSF53474">
    <property type="entry name" value="alpha/beta-Hydrolases"/>
    <property type="match status" value="1"/>
</dbReference>
<keyword evidence="3" id="KW-1185">Reference proteome</keyword>
<dbReference type="GO" id="GO:0016787">
    <property type="term" value="F:hydrolase activity"/>
    <property type="evidence" value="ECO:0007669"/>
    <property type="project" value="UniProtKB-KW"/>
</dbReference>
<dbReference type="InterPro" id="IPR049492">
    <property type="entry name" value="BD-FAE-like_dom"/>
</dbReference>
<protein>
    <submittedName>
        <fullName evidence="2">Alpha/beta hydrolase</fullName>
    </submittedName>
</protein>
<feature type="domain" description="BD-FAE-like" evidence="1">
    <location>
        <begin position="137"/>
        <end position="207"/>
    </location>
</feature>